<evidence type="ECO:0000256" key="2">
    <source>
        <dbReference type="ARBA" id="ARBA00023015"/>
    </source>
</evidence>
<dbReference type="Gene3D" id="1.10.20.10">
    <property type="entry name" value="Histone, subunit A"/>
    <property type="match status" value="1"/>
</dbReference>
<protein>
    <recommendedName>
        <fullName evidence="5">Bromodomain associated domain-containing protein</fullName>
    </recommendedName>
</protein>
<dbReference type="Proteomes" id="UP000769528">
    <property type="component" value="Unassembled WGS sequence"/>
</dbReference>
<accession>A0A9P8PXU1</accession>
<keyword evidence="4" id="KW-0539">Nucleus</keyword>
<evidence type="ECO:0000313" key="6">
    <source>
        <dbReference type="EMBL" id="KAH3680507.1"/>
    </source>
</evidence>
<evidence type="ECO:0000313" key="7">
    <source>
        <dbReference type="Proteomes" id="UP000769528"/>
    </source>
</evidence>
<keyword evidence="7" id="KW-1185">Reference proteome</keyword>
<sequence length="261" mass="30606">MGNSDFNFALLRITIIQILRSIGVDRCSPHILDIFTDLYIRHLQLLSQELISLLSVTGRKEIEIQDITQSLINLKLLNPVKILDIFETYPQENINIKNSKAEMFLYWVIGNIPENSRIVAKIDRSNLNKDISKKPVIKEYLNQKFNDNDKNIDKLKDHNNDVNDNFDDETWLNYLMQKNSKFETSLDKFKNTILAENNVKQINLQELDIDYISEHIIEKIPNGNGIDEIQLSYENNINNYNNNYNNDHNDYDNDNDKENII</sequence>
<dbReference type="Pfam" id="PF07524">
    <property type="entry name" value="Bromo_TP"/>
    <property type="match status" value="1"/>
</dbReference>
<organism evidence="6 7">
    <name type="scientific">Wickerhamomyces mucosus</name>
    <dbReference type="NCBI Taxonomy" id="1378264"/>
    <lineage>
        <taxon>Eukaryota</taxon>
        <taxon>Fungi</taxon>
        <taxon>Dikarya</taxon>
        <taxon>Ascomycota</taxon>
        <taxon>Saccharomycotina</taxon>
        <taxon>Saccharomycetes</taxon>
        <taxon>Phaffomycetales</taxon>
        <taxon>Wickerhamomycetaceae</taxon>
        <taxon>Wickerhamomyces</taxon>
    </lineage>
</organism>
<evidence type="ECO:0000259" key="5">
    <source>
        <dbReference type="SMART" id="SM00576"/>
    </source>
</evidence>
<evidence type="ECO:0000256" key="1">
    <source>
        <dbReference type="ARBA" id="ARBA00004123"/>
    </source>
</evidence>
<dbReference type="GO" id="GO:0046982">
    <property type="term" value="F:protein heterodimerization activity"/>
    <property type="evidence" value="ECO:0007669"/>
    <property type="project" value="InterPro"/>
</dbReference>
<reference evidence="6" key="2">
    <citation type="submission" date="2021-01" db="EMBL/GenBank/DDBJ databases">
        <authorList>
            <person name="Schikora-Tamarit M.A."/>
        </authorList>
    </citation>
    <scope>NUCLEOTIDE SEQUENCE</scope>
    <source>
        <strain evidence="6">CBS6341</strain>
    </source>
</reference>
<name>A0A9P8PXU1_9ASCO</name>
<evidence type="ECO:0000256" key="4">
    <source>
        <dbReference type="ARBA" id="ARBA00023242"/>
    </source>
</evidence>
<evidence type="ECO:0000256" key="3">
    <source>
        <dbReference type="ARBA" id="ARBA00023163"/>
    </source>
</evidence>
<dbReference type="GO" id="GO:0005634">
    <property type="term" value="C:nucleus"/>
    <property type="evidence" value="ECO:0007669"/>
    <property type="project" value="UniProtKB-SubCell"/>
</dbReference>
<dbReference type="OrthoDB" id="5402929at2759"/>
<dbReference type="CDD" id="cd00076">
    <property type="entry name" value="HFD_SF"/>
    <property type="match status" value="1"/>
</dbReference>
<keyword evidence="2" id="KW-0805">Transcription regulation</keyword>
<dbReference type="AlphaFoldDB" id="A0A9P8PXU1"/>
<dbReference type="SMART" id="SM00576">
    <property type="entry name" value="BTP"/>
    <property type="match status" value="1"/>
</dbReference>
<feature type="domain" description="Bromodomain associated" evidence="5">
    <location>
        <begin position="4"/>
        <end position="80"/>
    </location>
</feature>
<gene>
    <name evidence="6" type="ORF">WICMUC_000295</name>
</gene>
<comment type="subcellular location">
    <subcellularLocation>
        <location evidence="1">Nucleus</location>
    </subcellularLocation>
</comment>
<dbReference type="InterPro" id="IPR009072">
    <property type="entry name" value="Histone-fold"/>
</dbReference>
<reference evidence="6" key="1">
    <citation type="journal article" date="2021" name="Open Biol.">
        <title>Shared evolutionary footprints suggest mitochondrial oxidative damage underlies multiple complex I losses in fungi.</title>
        <authorList>
            <person name="Schikora-Tamarit M.A."/>
            <person name="Marcet-Houben M."/>
            <person name="Nosek J."/>
            <person name="Gabaldon T."/>
        </authorList>
    </citation>
    <scope>NUCLEOTIDE SEQUENCE</scope>
    <source>
        <strain evidence="6">CBS6341</strain>
    </source>
</reference>
<comment type="caution">
    <text evidence="6">The sequence shown here is derived from an EMBL/GenBank/DDBJ whole genome shotgun (WGS) entry which is preliminary data.</text>
</comment>
<proteinExistence type="predicted"/>
<keyword evidence="3" id="KW-0804">Transcription</keyword>
<dbReference type="InterPro" id="IPR006565">
    <property type="entry name" value="BTP"/>
</dbReference>
<dbReference type="EMBL" id="JAEUBF010000103">
    <property type="protein sequence ID" value="KAH3680507.1"/>
    <property type="molecule type" value="Genomic_DNA"/>
</dbReference>